<evidence type="ECO:0000259" key="5">
    <source>
        <dbReference type="Pfam" id="PF08386"/>
    </source>
</evidence>
<evidence type="ECO:0000259" key="4">
    <source>
        <dbReference type="Pfam" id="PF00561"/>
    </source>
</evidence>
<dbReference type="EMBL" id="BOQL01000107">
    <property type="protein sequence ID" value="GIM80783.1"/>
    <property type="molecule type" value="Genomic_DNA"/>
</dbReference>
<evidence type="ECO:0000313" key="6">
    <source>
        <dbReference type="EMBL" id="GIM80783.1"/>
    </source>
</evidence>
<protein>
    <submittedName>
        <fullName evidence="6">Peptidase</fullName>
    </submittedName>
</protein>
<gene>
    <name evidence="6" type="ORF">Aau02nite_92080</name>
</gene>
<reference evidence="6" key="1">
    <citation type="submission" date="2021-03" db="EMBL/GenBank/DDBJ databases">
        <title>Whole genome shotgun sequence of Actinoplanes auranticolor NBRC 12245.</title>
        <authorList>
            <person name="Komaki H."/>
            <person name="Tamura T."/>
        </authorList>
    </citation>
    <scope>NUCLEOTIDE SEQUENCE</scope>
    <source>
        <strain evidence="6">NBRC 12245</strain>
    </source>
</reference>
<comment type="similarity">
    <text evidence="1">Belongs to the peptidase S33 family.</text>
</comment>
<keyword evidence="7" id="KW-1185">Reference proteome</keyword>
<dbReference type="Pfam" id="PF00561">
    <property type="entry name" value="Abhydrolase_1"/>
    <property type="match status" value="1"/>
</dbReference>
<accession>A0A919T0U1</accession>
<feature type="domain" description="AB hydrolase-1" evidence="4">
    <location>
        <begin position="58"/>
        <end position="245"/>
    </location>
</feature>
<sequence>MTVPLDYAKPHGRTITVAIARSRGADATHRIGSMIINLGGPASPVRDSVPLARAAMGATGERFDLIGMDPRFAGRSTPVDCKWPAYWLPRSAGADRAGFDAMVALNRELAGRCGPAEQRLLRHASTANMARDMDMIRAALGEPKLSYLGYSQGSYLGAVYTQLFPRRADRMILDSAIDPVLSGTRVLRDAAPRREAGLREWAAWAAARDADYELGATADEVLATVRRVYAASARRPLVVGSYAVDDTLVPALIVTPLTEDTENGELAAVVRTLARAADGQPVEPSGEMAATLAGLVDGVGSATHTAQTAILCGDAAVSRNPEAYWRDIQRHRASSPLFEPLARTITPCSFWPYAPAERPINVYNSTPALVIQAEKDVNSQLPGAQALHRALTGSRMIVLAGARTHGVYLFRGASCVDEAVNAYLASGRLPATDATCSE</sequence>
<organism evidence="6 7">
    <name type="scientific">Actinoplanes auranticolor</name>
    <dbReference type="NCBI Taxonomy" id="47988"/>
    <lineage>
        <taxon>Bacteria</taxon>
        <taxon>Bacillati</taxon>
        <taxon>Actinomycetota</taxon>
        <taxon>Actinomycetes</taxon>
        <taxon>Micromonosporales</taxon>
        <taxon>Micromonosporaceae</taxon>
        <taxon>Actinoplanes</taxon>
    </lineage>
</organism>
<dbReference type="AlphaFoldDB" id="A0A919T0U1"/>
<evidence type="ECO:0000256" key="1">
    <source>
        <dbReference type="ARBA" id="ARBA00010088"/>
    </source>
</evidence>
<dbReference type="SUPFAM" id="SSF53474">
    <property type="entry name" value="alpha/beta-Hydrolases"/>
    <property type="match status" value="1"/>
</dbReference>
<proteinExistence type="inferred from homology"/>
<dbReference type="PANTHER" id="PTHR43248:SF29">
    <property type="entry name" value="TRIPEPTIDYL AMINOPEPTIDASE"/>
    <property type="match status" value="1"/>
</dbReference>
<dbReference type="InterPro" id="IPR051601">
    <property type="entry name" value="Serine_prot/Carboxylest_S33"/>
</dbReference>
<dbReference type="Pfam" id="PF08386">
    <property type="entry name" value="Abhydrolase_4"/>
    <property type="match status" value="1"/>
</dbReference>
<dbReference type="Gene3D" id="3.40.50.1820">
    <property type="entry name" value="alpha/beta hydrolase"/>
    <property type="match status" value="1"/>
</dbReference>
<name>A0A919T0U1_9ACTN</name>
<dbReference type="PANTHER" id="PTHR43248">
    <property type="entry name" value="2-SUCCINYL-6-HYDROXY-2,4-CYCLOHEXADIENE-1-CARBOXYLATE SYNTHASE"/>
    <property type="match status" value="1"/>
</dbReference>
<evidence type="ECO:0000313" key="7">
    <source>
        <dbReference type="Proteomes" id="UP000681340"/>
    </source>
</evidence>
<feature type="domain" description="Peptidase S33 tripeptidyl aminopeptidase-like C-terminal" evidence="5">
    <location>
        <begin position="345"/>
        <end position="436"/>
    </location>
</feature>
<dbReference type="InterPro" id="IPR029058">
    <property type="entry name" value="AB_hydrolase_fold"/>
</dbReference>
<dbReference type="InterPro" id="IPR000073">
    <property type="entry name" value="AB_hydrolase_1"/>
</dbReference>
<dbReference type="GO" id="GO:0016787">
    <property type="term" value="F:hydrolase activity"/>
    <property type="evidence" value="ECO:0007669"/>
    <property type="project" value="UniProtKB-KW"/>
</dbReference>
<dbReference type="Proteomes" id="UP000681340">
    <property type="component" value="Unassembled WGS sequence"/>
</dbReference>
<keyword evidence="3" id="KW-0378">Hydrolase</keyword>
<dbReference type="InterPro" id="IPR013595">
    <property type="entry name" value="Pept_S33_TAP-like_C"/>
</dbReference>
<evidence type="ECO:0000256" key="2">
    <source>
        <dbReference type="ARBA" id="ARBA00022729"/>
    </source>
</evidence>
<evidence type="ECO:0000256" key="3">
    <source>
        <dbReference type="ARBA" id="ARBA00022801"/>
    </source>
</evidence>
<keyword evidence="2" id="KW-0732">Signal</keyword>
<comment type="caution">
    <text evidence="6">The sequence shown here is derived from an EMBL/GenBank/DDBJ whole genome shotgun (WGS) entry which is preliminary data.</text>
</comment>